<comment type="function">
    <text evidence="2">Catalyzes the dismutation of two molecules of 6,7-dimethyl-8-ribityllumazine, resulting in the formation of riboflavin and 5-amino-6-(D-ribitylamino)uracil.</text>
</comment>
<dbReference type="CDD" id="cd00402">
    <property type="entry name" value="Riboflavin_synthase_like"/>
    <property type="match status" value="1"/>
</dbReference>
<dbReference type="FunFam" id="2.40.30.20:FF:000014">
    <property type="entry name" value="Riboflavin synthase, alpha subunit"/>
    <property type="match status" value="1"/>
</dbReference>
<dbReference type="InterPro" id="IPR023366">
    <property type="entry name" value="ATP_synth_asu-like_sf"/>
</dbReference>
<dbReference type="Proteomes" id="UP000190042">
    <property type="component" value="Unassembled WGS sequence"/>
</dbReference>
<evidence type="ECO:0000313" key="12">
    <source>
        <dbReference type="EMBL" id="SKB02366.1"/>
    </source>
</evidence>
<dbReference type="PANTHER" id="PTHR21098">
    <property type="entry name" value="RIBOFLAVIN SYNTHASE ALPHA CHAIN"/>
    <property type="match status" value="1"/>
</dbReference>
<evidence type="ECO:0000256" key="5">
    <source>
        <dbReference type="ARBA" id="ARBA00013950"/>
    </source>
</evidence>
<evidence type="ECO:0000259" key="11">
    <source>
        <dbReference type="PROSITE" id="PS51177"/>
    </source>
</evidence>
<keyword evidence="13" id="KW-1185">Reference proteome</keyword>
<dbReference type="PROSITE" id="PS51177">
    <property type="entry name" value="LUMAZINE_BIND"/>
    <property type="match status" value="2"/>
</dbReference>
<dbReference type="PIRSF" id="PIRSF000498">
    <property type="entry name" value="Riboflavin_syn_A"/>
    <property type="match status" value="1"/>
</dbReference>
<dbReference type="InterPro" id="IPR001783">
    <property type="entry name" value="Lumazine-bd"/>
</dbReference>
<dbReference type="SUPFAM" id="SSF63380">
    <property type="entry name" value="Riboflavin synthase domain-like"/>
    <property type="match status" value="2"/>
</dbReference>
<keyword evidence="6" id="KW-0686">Riboflavin biosynthesis</keyword>
<proteinExistence type="predicted"/>
<accession>A0A1T4YKT3</accession>
<reference evidence="13" key="1">
    <citation type="submission" date="2017-02" db="EMBL/GenBank/DDBJ databases">
        <authorList>
            <person name="Varghese N."/>
            <person name="Submissions S."/>
        </authorList>
    </citation>
    <scope>NUCLEOTIDE SEQUENCE [LARGE SCALE GENOMIC DNA]</scope>
    <source>
        <strain evidence="13">DSM 23966</strain>
    </source>
</reference>
<comment type="catalytic activity">
    <reaction evidence="1">
        <text>2 6,7-dimethyl-8-(1-D-ribityl)lumazine + H(+) = 5-amino-6-(D-ribitylamino)uracil + riboflavin</text>
        <dbReference type="Rhea" id="RHEA:20772"/>
        <dbReference type="ChEBI" id="CHEBI:15378"/>
        <dbReference type="ChEBI" id="CHEBI:15934"/>
        <dbReference type="ChEBI" id="CHEBI:57986"/>
        <dbReference type="ChEBI" id="CHEBI:58201"/>
        <dbReference type="EC" id="2.5.1.9"/>
    </reaction>
</comment>
<dbReference type="Pfam" id="PF00677">
    <property type="entry name" value="Lum_binding"/>
    <property type="match status" value="2"/>
</dbReference>
<dbReference type="GO" id="GO:0009231">
    <property type="term" value="P:riboflavin biosynthetic process"/>
    <property type="evidence" value="ECO:0007669"/>
    <property type="project" value="UniProtKB-KW"/>
</dbReference>
<evidence type="ECO:0000256" key="9">
    <source>
        <dbReference type="NCBIfam" id="TIGR00187"/>
    </source>
</evidence>
<dbReference type="InterPro" id="IPR017938">
    <property type="entry name" value="Riboflavin_synthase-like_b-brl"/>
</dbReference>
<feature type="repeat" description="Lumazine-binding" evidence="10">
    <location>
        <begin position="97"/>
        <end position="193"/>
    </location>
</feature>
<gene>
    <name evidence="12" type="ORF">SAMN04244570_2929</name>
</gene>
<feature type="domain" description="Lumazine-binding" evidence="11">
    <location>
        <begin position="1"/>
        <end position="96"/>
    </location>
</feature>
<evidence type="ECO:0000256" key="4">
    <source>
        <dbReference type="ARBA" id="ARBA00012827"/>
    </source>
</evidence>
<evidence type="ECO:0000256" key="10">
    <source>
        <dbReference type="PROSITE-ProRule" id="PRU00524"/>
    </source>
</evidence>
<dbReference type="PANTHER" id="PTHR21098:SF12">
    <property type="entry name" value="RIBOFLAVIN SYNTHASE"/>
    <property type="match status" value="1"/>
</dbReference>
<dbReference type="NCBIfam" id="NF006767">
    <property type="entry name" value="PRK09289.1"/>
    <property type="match status" value="1"/>
</dbReference>
<dbReference type="Gene3D" id="2.40.30.20">
    <property type="match status" value="2"/>
</dbReference>
<protein>
    <recommendedName>
        <fullName evidence="5 9">Riboflavin synthase</fullName>
        <ecNumber evidence="4 9">2.5.1.9</ecNumber>
    </recommendedName>
</protein>
<sequence length="214" mass="23364">MFTGIIEEIGSVKSVQPGAQSMTLTIAASTVLADVQLGDSIAVNGVCLTVKKFSKEQFSADVMPETVSSTSLQQLKVGSRVNLERALAANGRFGGHFVTGHVDSVAIIREKRTVDNALYIRLALPEQYSPYLLPKGSIALDGTSLTIFDVNETDITISLIPHSQEMTVIAKKSLGDVVNFECDMLAKYVENMLKRRDAKEQPLTEDFLQQHGFK</sequence>
<keyword evidence="8" id="KW-0677">Repeat</keyword>
<name>A0A1T4YKT3_9BACL</name>
<dbReference type="RefSeq" id="WP_078818150.1">
    <property type="nucleotide sequence ID" value="NZ_FUYJ01000006.1"/>
</dbReference>
<dbReference type="NCBIfam" id="NF009566">
    <property type="entry name" value="PRK13020.1"/>
    <property type="match status" value="1"/>
</dbReference>
<feature type="domain" description="Lumazine-binding" evidence="11">
    <location>
        <begin position="97"/>
        <end position="193"/>
    </location>
</feature>
<evidence type="ECO:0000256" key="2">
    <source>
        <dbReference type="ARBA" id="ARBA00002803"/>
    </source>
</evidence>
<evidence type="ECO:0000256" key="8">
    <source>
        <dbReference type="ARBA" id="ARBA00022737"/>
    </source>
</evidence>
<keyword evidence="7" id="KW-0808">Transferase</keyword>
<dbReference type="EC" id="2.5.1.9" evidence="4 9"/>
<evidence type="ECO:0000256" key="7">
    <source>
        <dbReference type="ARBA" id="ARBA00022679"/>
    </source>
</evidence>
<organism evidence="12 13">
    <name type="scientific">Sporosarcina newyorkensis</name>
    <dbReference type="NCBI Taxonomy" id="759851"/>
    <lineage>
        <taxon>Bacteria</taxon>
        <taxon>Bacillati</taxon>
        <taxon>Bacillota</taxon>
        <taxon>Bacilli</taxon>
        <taxon>Bacillales</taxon>
        <taxon>Caryophanaceae</taxon>
        <taxon>Sporosarcina</taxon>
    </lineage>
</organism>
<dbReference type="GO" id="GO:0004746">
    <property type="term" value="F:riboflavin synthase activity"/>
    <property type="evidence" value="ECO:0007669"/>
    <property type="project" value="UniProtKB-UniRule"/>
</dbReference>
<evidence type="ECO:0000256" key="1">
    <source>
        <dbReference type="ARBA" id="ARBA00000968"/>
    </source>
</evidence>
<dbReference type="AlphaFoldDB" id="A0A1T4YKT3"/>
<evidence type="ECO:0000313" key="13">
    <source>
        <dbReference type="Proteomes" id="UP000190042"/>
    </source>
</evidence>
<dbReference type="InterPro" id="IPR026017">
    <property type="entry name" value="Lumazine-bd_dom"/>
</dbReference>
<evidence type="ECO:0000256" key="3">
    <source>
        <dbReference type="ARBA" id="ARBA00004887"/>
    </source>
</evidence>
<evidence type="ECO:0000256" key="6">
    <source>
        <dbReference type="ARBA" id="ARBA00022619"/>
    </source>
</evidence>
<comment type="pathway">
    <text evidence="3">Cofactor biosynthesis; riboflavin biosynthesis; riboflavin from 2-hydroxy-3-oxobutyl phosphate and 5-amino-6-(D-ribitylamino)uracil: step 2/2.</text>
</comment>
<feature type="repeat" description="Lumazine-binding" evidence="10">
    <location>
        <begin position="1"/>
        <end position="96"/>
    </location>
</feature>
<dbReference type="FunFam" id="2.40.30.20:FF:000004">
    <property type="entry name" value="Riboflavin synthase, alpha subunit"/>
    <property type="match status" value="1"/>
</dbReference>
<dbReference type="NCBIfam" id="TIGR00187">
    <property type="entry name" value="ribE"/>
    <property type="match status" value="1"/>
</dbReference>
<dbReference type="EMBL" id="FUYJ01000006">
    <property type="protein sequence ID" value="SKB02366.1"/>
    <property type="molecule type" value="Genomic_DNA"/>
</dbReference>